<dbReference type="PROSITE" id="PS50932">
    <property type="entry name" value="HTH_LACI_2"/>
    <property type="match status" value="1"/>
</dbReference>
<gene>
    <name evidence="5" type="ORF">SAMN06297358_1094</name>
</gene>
<protein>
    <submittedName>
        <fullName evidence="5">Transcriptional regulator, LacI family</fullName>
    </submittedName>
</protein>
<evidence type="ECO:0000256" key="2">
    <source>
        <dbReference type="ARBA" id="ARBA00023125"/>
    </source>
</evidence>
<keyword evidence="1" id="KW-0805">Transcription regulation</keyword>
<evidence type="ECO:0000313" key="6">
    <source>
        <dbReference type="Proteomes" id="UP000219281"/>
    </source>
</evidence>
<dbReference type="Pfam" id="PF13377">
    <property type="entry name" value="Peripla_BP_3"/>
    <property type="match status" value="1"/>
</dbReference>
<dbReference type="Gene3D" id="1.10.260.40">
    <property type="entry name" value="lambda repressor-like DNA-binding domains"/>
    <property type="match status" value="1"/>
</dbReference>
<name>A0A285ZUD7_9SPHI</name>
<evidence type="ECO:0000256" key="3">
    <source>
        <dbReference type="ARBA" id="ARBA00023163"/>
    </source>
</evidence>
<dbReference type="Proteomes" id="UP000219281">
    <property type="component" value="Unassembled WGS sequence"/>
</dbReference>
<dbReference type="SUPFAM" id="SSF53822">
    <property type="entry name" value="Periplasmic binding protein-like I"/>
    <property type="match status" value="1"/>
</dbReference>
<evidence type="ECO:0000259" key="4">
    <source>
        <dbReference type="PROSITE" id="PS50932"/>
    </source>
</evidence>
<proteinExistence type="predicted"/>
<dbReference type="InterPro" id="IPR010982">
    <property type="entry name" value="Lambda_DNA-bd_dom_sf"/>
</dbReference>
<accession>A0A285ZUD7</accession>
<evidence type="ECO:0000256" key="1">
    <source>
        <dbReference type="ARBA" id="ARBA00023015"/>
    </source>
</evidence>
<dbReference type="GO" id="GO:0003700">
    <property type="term" value="F:DNA-binding transcription factor activity"/>
    <property type="evidence" value="ECO:0007669"/>
    <property type="project" value="TreeGrafter"/>
</dbReference>
<dbReference type="CDD" id="cd06267">
    <property type="entry name" value="PBP1_LacI_sugar_binding-like"/>
    <property type="match status" value="1"/>
</dbReference>
<dbReference type="InterPro" id="IPR028082">
    <property type="entry name" value="Peripla_BP_I"/>
</dbReference>
<keyword evidence="6" id="KW-1185">Reference proteome</keyword>
<reference evidence="6" key="1">
    <citation type="submission" date="2017-09" db="EMBL/GenBank/DDBJ databases">
        <authorList>
            <person name="Varghese N."/>
            <person name="Submissions S."/>
        </authorList>
    </citation>
    <scope>NUCLEOTIDE SEQUENCE [LARGE SCALE GENOMIC DNA]</scope>
    <source>
        <strain evidence="6">CGMCC 1.12803</strain>
    </source>
</reference>
<evidence type="ECO:0000313" key="5">
    <source>
        <dbReference type="EMBL" id="SOD13267.1"/>
    </source>
</evidence>
<dbReference type="GO" id="GO:0000976">
    <property type="term" value="F:transcription cis-regulatory region binding"/>
    <property type="evidence" value="ECO:0007669"/>
    <property type="project" value="TreeGrafter"/>
</dbReference>
<dbReference type="InterPro" id="IPR000843">
    <property type="entry name" value="HTH_LacI"/>
</dbReference>
<dbReference type="PANTHER" id="PTHR30146:SF109">
    <property type="entry name" value="HTH-TYPE TRANSCRIPTIONAL REGULATOR GALS"/>
    <property type="match status" value="1"/>
</dbReference>
<dbReference type="SUPFAM" id="SSF47413">
    <property type="entry name" value="lambda repressor-like DNA-binding domains"/>
    <property type="match status" value="1"/>
</dbReference>
<dbReference type="CDD" id="cd01392">
    <property type="entry name" value="HTH_LacI"/>
    <property type="match status" value="1"/>
</dbReference>
<dbReference type="PANTHER" id="PTHR30146">
    <property type="entry name" value="LACI-RELATED TRANSCRIPTIONAL REPRESSOR"/>
    <property type="match status" value="1"/>
</dbReference>
<dbReference type="Gene3D" id="3.40.50.2300">
    <property type="match status" value="2"/>
</dbReference>
<feature type="domain" description="HTH lacI-type" evidence="4">
    <location>
        <begin position="4"/>
        <end position="58"/>
    </location>
</feature>
<dbReference type="AlphaFoldDB" id="A0A285ZUD7"/>
<organism evidence="5 6">
    <name type="scientific">Pedobacter xixiisoli</name>
    <dbReference type="NCBI Taxonomy" id="1476464"/>
    <lineage>
        <taxon>Bacteria</taxon>
        <taxon>Pseudomonadati</taxon>
        <taxon>Bacteroidota</taxon>
        <taxon>Sphingobacteriia</taxon>
        <taxon>Sphingobacteriales</taxon>
        <taxon>Sphingobacteriaceae</taxon>
        <taxon>Pedobacter</taxon>
    </lineage>
</organism>
<keyword evidence="3" id="KW-0804">Transcription</keyword>
<dbReference type="RefSeq" id="WP_171047825.1">
    <property type="nucleotide sequence ID" value="NZ_OCMT01000001.1"/>
</dbReference>
<keyword evidence="2" id="KW-0238">DNA-binding</keyword>
<sequence>MSNITLRDISKALNISVSTVSRALTDSHEIGEETKKLVLAYAKEHNYVPNRMARSLKVGKTKSIGVVICSIDNSFVAQMLDGIDQICTESGYQIIIMQSKESYEQEKACINLLYASGVDGIMISPSFQTTDFSHLKELQSQGFPVVLFDRITEELNVHKVTANNIQGAYQATAHLISSGYTKIAHLSSKSTLAMTHERFEGYKQALAAHQVSYQEELVKFCNTSDPQKVDENVAKAMNELLKLQPQAIFTATDLLSTKVLAYLNEHNYSIPEDISLIGFSNSDLAPILNPSLSTVRQPSKQIGELAAQTLINLVKGKDIGPAETILLDTELQIRKSSSR</sequence>
<dbReference type="Pfam" id="PF00356">
    <property type="entry name" value="LacI"/>
    <property type="match status" value="1"/>
</dbReference>
<dbReference type="SMART" id="SM00354">
    <property type="entry name" value="HTH_LACI"/>
    <property type="match status" value="1"/>
</dbReference>
<dbReference type="EMBL" id="OCMT01000001">
    <property type="protein sequence ID" value="SOD13267.1"/>
    <property type="molecule type" value="Genomic_DNA"/>
</dbReference>
<dbReference type="InterPro" id="IPR046335">
    <property type="entry name" value="LacI/GalR-like_sensor"/>
</dbReference>